<comment type="caution">
    <text evidence="1">The sequence shown here is derived from an EMBL/GenBank/DDBJ whole genome shotgun (WGS) entry which is preliminary data.</text>
</comment>
<name>A0ACD3QEU3_LARCR</name>
<protein>
    <submittedName>
        <fullName evidence="1">Uncharacterized protein</fullName>
    </submittedName>
</protein>
<gene>
    <name evidence="1" type="ORF">E3U43_004908</name>
</gene>
<evidence type="ECO:0000313" key="2">
    <source>
        <dbReference type="Proteomes" id="UP000793456"/>
    </source>
</evidence>
<dbReference type="Proteomes" id="UP000793456">
    <property type="component" value="Chromosome XX"/>
</dbReference>
<sequence>MSTYMKKCFSLEPMGHGAKGQNEYEFNLEFLLPVKPEVSHKSTQRQVTITVRKAQRGWWERLVVQERKPVFLAPDFDRWLDESDAEMEIREKEEKKEQAEGFKA</sequence>
<reference evidence="1" key="1">
    <citation type="submission" date="2018-11" db="EMBL/GenBank/DDBJ databases">
        <title>The sequence and de novo assembly of Larimichthys crocea genome using PacBio and Hi-C technologies.</title>
        <authorList>
            <person name="Xu P."/>
            <person name="Chen B."/>
            <person name="Zhou Z."/>
            <person name="Ke Q."/>
            <person name="Wu Y."/>
            <person name="Bai H."/>
            <person name="Pu F."/>
        </authorList>
    </citation>
    <scope>NUCLEOTIDE SEQUENCE</scope>
    <source>
        <tissue evidence="1">Muscle</tissue>
    </source>
</reference>
<proteinExistence type="predicted"/>
<keyword evidence="2" id="KW-1185">Reference proteome</keyword>
<dbReference type="EMBL" id="CM011693">
    <property type="protein sequence ID" value="TMS05658.1"/>
    <property type="molecule type" value="Genomic_DNA"/>
</dbReference>
<evidence type="ECO:0000313" key="1">
    <source>
        <dbReference type="EMBL" id="TMS05658.1"/>
    </source>
</evidence>
<organism evidence="1 2">
    <name type="scientific">Larimichthys crocea</name>
    <name type="common">Large yellow croaker</name>
    <name type="synonym">Pseudosciaena crocea</name>
    <dbReference type="NCBI Taxonomy" id="215358"/>
    <lineage>
        <taxon>Eukaryota</taxon>
        <taxon>Metazoa</taxon>
        <taxon>Chordata</taxon>
        <taxon>Craniata</taxon>
        <taxon>Vertebrata</taxon>
        <taxon>Euteleostomi</taxon>
        <taxon>Actinopterygii</taxon>
        <taxon>Neopterygii</taxon>
        <taxon>Teleostei</taxon>
        <taxon>Neoteleostei</taxon>
        <taxon>Acanthomorphata</taxon>
        <taxon>Eupercaria</taxon>
        <taxon>Sciaenidae</taxon>
        <taxon>Larimichthys</taxon>
    </lineage>
</organism>
<accession>A0ACD3QEU3</accession>